<dbReference type="PANTHER" id="PTHR24028:SF328">
    <property type="entry name" value="CADHERIN-3"/>
    <property type="match status" value="1"/>
</dbReference>
<evidence type="ECO:0000256" key="4">
    <source>
        <dbReference type="ARBA" id="ARBA00022837"/>
    </source>
</evidence>
<proteinExistence type="predicted"/>
<feature type="domain" description="Cadherin" evidence="11">
    <location>
        <begin position="667"/>
        <end position="766"/>
    </location>
</feature>
<evidence type="ECO:0000256" key="7">
    <source>
        <dbReference type="ARBA" id="ARBA00023180"/>
    </source>
</evidence>
<dbReference type="PROSITE" id="PS50268">
    <property type="entry name" value="CADHERIN_2"/>
    <property type="match status" value="2"/>
</dbReference>
<dbReference type="SUPFAM" id="SSF49313">
    <property type="entry name" value="Cadherin-like"/>
    <property type="match status" value="1"/>
</dbReference>
<evidence type="ECO:0000313" key="13">
    <source>
        <dbReference type="Proteomes" id="UP000663874"/>
    </source>
</evidence>
<dbReference type="GO" id="GO:0005509">
    <property type="term" value="F:calcium ion binding"/>
    <property type="evidence" value="ECO:0007669"/>
    <property type="project" value="UniProtKB-UniRule"/>
</dbReference>
<feature type="region of interest" description="Disordered" evidence="9">
    <location>
        <begin position="451"/>
        <end position="529"/>
    </location>
</feature>
<dbReference type="GO" id="GO:0007156">
    <property type="term" value="P:homophilic cell adhesion via plasma membrane adhesion molecules"/>
    <property type="evidence" value="ECO:0007669"/>
    <property type="project" value="InterPro"/>
</dbReference>
<evidence type="ECO:0000259" key="11">
    <source>
        <dbReference type="PROSITE" id="PS50268"/>
    </source>
</evidence>
<dbReference type="CDD" id="cd11304">
    <property type="entry name" value="Cadherin_repeat"/>
    <property type="match status" value="1"/>
</dbReference>
<dbReference type="GO" id="GO:0005886">
    <property type="term" value="C:plasma membrane"/>
    <property type="evidence" value="ECO:0007669"/>
    <property type="project" value="InterPro"/>
</dbReference>
<feature type="domain" description="Cadherin" evidence="11">
    <location>
        <begin position="767"/>
        <end position="909"/>
    </location>
</feature>
<name>A0A818YWF8_9BILA</name>
<keyword evidence="7" id="KW-0325">Glycoprotein</keyword>
<dbReference type="EMBL" id="CAJOBE010001602">
    <property type="protein sequence ID" value="CAF3758498.1"/>
    <property type="molecule type" value="Genomic_DNA"/>
</dbReference>
<evidence type="ECO:0000256" key="5">
    <source>
        <dbReference type="ARBA" id="ARBA00022989"/>
    </source>
</evidence>
<gene>
    <name evidence="12" type="ORF">FNK824_LOCUS12660</name>
</gene>
<reference evidence="12" key="1">
    <citation type="submission" date="2021-02" db="EMBL/GenBank/DDBJ databases">
        <authorList>
            <person name="Nowell W R."/>
        </authorList>
    </citation>
    <scope>NUCLEOTIDE SEQUENCE</scope>
</reference>
<evidence type="ECO:0000256" key="2">
    <source>
        <dbReference type="ARBA" id="ARBA00022692"/>
    </source>
</evidence>
<feature type="compositionally biased region" description="Low complexity" evidence="9">
    <location>
        <begin position="279"/>
        <end position="301"/>
    </location>
</feature>
<comment type="caution">
    <text evidence="12">The sequence shown here is derived from an EMBL/GenBank/DDBJ whole genome shotgun (WGS) entry which is preliminary data.</text>
</comment>
<organism evidence="12 13">
    <name type="scientific">Rotaria sordida</name>
    <dbReference type="NCBI Taxonomy" id="392033"/>
    <lineage>
        <taxon>Eukaryota</taxon>
        <taxon>Metazoa</taxon>
        <taxon>Spiralia</taxon>
        <taxon>Gnathifera</taxon>
        <taxon>Rotifera</taxon>
        <taxon>Eurotatoria</taxon>
        <taxon>Bdelloidea</taxon>
        <taxon>Philodinida</taxon>
        <taxon>Philodinidae</taxon>
        <taxon>Rotaria</taxon>
    </lineage>
</organism>
<evidence type="ECO:0000256" key="9">
    <source>
        <dbReference type="SAM" id="MobiDB-lite"/>
    </source>
</evidence>
<keyword evidence="3" id="KW-0677">Repeat</keyword>
<comment type="subcellular location">
    <subcellularLocation>
        <location evidence="1">Membrane</location>
        <topology evidence="1">Single-pass membrane protein</topology>
    </subcellularLocation>
</comment>
<feature type="transmembrane region" description="Helical" evidence="10">
    <location>
        <begin position="1305"/>
        <end position="1325"/>
    </location>
</feature>
<dbReference type="InterPro" id="IPR020894">
    <property type="entry name" value="Cadherin_CS"/>
</dbReference>
<keyword evidence="2 10" id="KW-0812">Transmembrane</keyword>
<evidence type="ECO:0000256" key="6">
    <source>
        <dbReference type="ARBA" id="ARBA00023136"/>
    </source>
</evidence>
<evidence type="ECO:0000256" key="10">
    <source>
        <dbReference type="SAM" id="Phobius"/>
    </source>
</evidence>
<evidence type="ECO:0000256" key="1">
    <source>
        <dbReference type="ARBA" id="ARBA00004167"/>
    </source>
</evidence>
<dbReference type="Gene3D" id="2.60.40.60">
    <property type="entry name" value="Cadherins"/>
    <property type="match status" value="2"/>
</dbReference>
<keyword evidence="6 10" id="KW-0472">Membrane</keyword>
<dbReference type="PROSITE" id="PS00232">
    <property type="entry name" value="CADHERIN_1"/>
    <property type="match status" value="1"/>
</dbReference>
<keyword evidence="4 8" id="KW-0106">Calcium</keyword>
<keyword evidence="5 10" id="KW-1133">Transmembrane helix</keyword>
<feature type="region of interest" description="Disordered" evidence="9">
    <location>
        <begin position="279"/>
        <end position="303"/>
    </location>
</feature>
<feature type="compositionally biased region" description="Low complexity" evidence="9">
    <location>
        <begin position="473"/>
        <end position="492"/>
    </location>
</feature>
<dbReference type="Proteomes" id="UP000663874">
    <property type="component" value="Unassembled WGS sequence"/>
</dbReference>
<dbReference type="InterPro" id="IPR050174">
    <property type="entry name" value="Protocadherin/Cadherin-CA"/>
</dbReference>
<dbReference type="PANTHER" id="PTHR24028">
    <property type="entry name" value="CADHERIN-87A"/>
    <property type="match status" value="1"/>
</dbReference>
<dbReference type="InterPro" id="IPR002126">
    <property type="entry name" value="Cadherin-like_dom"/>
</dbReference>
<protein>
    <recommendedName>
        <fullName evidence="11">Cadherin domain-containing protein</fullName>
    </recommendedName>
</protein>
<dbReference type="InterPro" id="IPR015919">
    <property type="entry name" value="Cadherin-like_sf"/>
</dbReference>
<sequence>MTNNYSLSPDELKLWQNLYNQSLTIDGKESIIQTDGTKQLVLLPMMTYTLISTMLQKLKYLPNYCFNRIVIGETPICGLRPLSRTSPSLMYKLTEILRTIVDGVRKQHILSITMIFYKKNDINIIYDSYSLVFDYTIKLSDDELTTSIHMIAHIIHQIEYMFNWNDALPKDVELTFVLSVLDQFEHKENKIPTPFHFVKQNIKKVYMENETNHLMGRLTTSDGKIWLKFLPSTRQLSGSSIQSDDLPTKANLFIDKQLKSPIQPTIVISPKLKKSTKKLTTSIDSSKSGPNLPSITSSISTRSKKKTGLLSTVKSLITPSRTPAPVTSSTPNVSDLVLIRHTSTPKPGETASRITLGGSDETPLLSAIYEVSTPDVRPPANVTSPTPSTITATDISTASTPMIAMERRSTGGRAPTVRGQMATTRKKIASMQIQDNDNDDDNEQFKKLFSRQKTKQSKHAAVVPTKKSDDLSDVSIISSATSTTESIFTPPTTRKRPTTDRMGDDDDLVAEHSTPPKTPRTSRRNRIDDQTSIQSTLMDTSDSQISIDSPRLLRSVTKKLQQQASAKKKLAYEQETIISDQSKTQNTTKDEEEMDSVYVHLERSSIALHYSMADQEIEQHKMTSGVAIGGNDMIKRFRISKMMKIIIICILNVIIKSSYSNPLIKSYPIIDLLENSPLNTFVIELTNSSNKLILINLNEFETKLFSIINGNIYTKNLIDREEFLDKKYCLDKFYCKIELQILVDDGLAYWIIPIHIVDENDNKPEFAKNEIELKFVENVSNGYRIYFEGAKDIDEGKNSEIHYILDCSNNKNNKNKILLLNQSSINCFSLFELIIISQSSLSSLSNNFDKLALKYNPSLINEKKTFENEYKFIIYAIDNNENNKQLINSMNLFIKIEDKEDKNKNYIKFLLSSYEFVILLNETLNKRENLIGKIHAISNNPSDIIYYKILSNNKINEIKINFLTGELSFINKNNITYINNDIELNIEAFLLLKNNNFKKLKNQTNIKIYFRYFHLLKNISFYYENILFNNSNYIYQLNNKSNIFFINKNIQININLLKISLFSYYYPNDKFIFSLENYFNIFSLIPSSSPSLINIYYLKLNQQLISSNHNYLLNIQIKHKLSQQYLPNLIIQFIVFDQLTTTTTTTTTIDNTSFIDDIQTTRTTTNITTSTSISDQFLDESFDFCLENKTYILYDIKNNDKEIAFLKVIQSNLFIDNNNNNNLTINLRNFLNNNESEIILNECRMYINKSNNLFNKSFEYEICSFDYNKQCFNITFLIDEINSISFEINNHFQKWILPKKPIEKIMVFISIIFLIGTIILILLICRLKGFLICSKIKNYFFYGKKYGINNSQYLSSSFSLPPLPSASASASASLPLSSVPPTKIPQRSHSIVVQQSDFSSFEPIKIKNDDNESYLFNIDRFLQREPLPKTNTFILPSSAQMSSSSSSLSLRSSVQRQEKVMLNVENRLIIPRTSSSSSSSFLQETKQLLEMISSNQNFDLSRLTSEI</sequence>
<evidence type="ECO:0000256" key="8">
    <source>
        <dbReference type="PROSITE-ProRule" id="PRU00043"/>
    </source>
</evidence>
<evidence type="ECO:0000313" key="12">
    <source>
        <dbReference type="EMBL" id="CAF3758498.1"/>
    </source>
</evidence>
<accession>A0A818YWF8</accession>
<evidence type="ECO:0000256" key="3">
    <source>
        <dbReference type="ARBA" id="ARBA00022737"/>
    </source>
</evidence>